<sequence>MIDHINGDRADNRLANLREATLCENQWNSKVRAHNATGVKGVQIKTVGAYTRYVAIIRANGKKEHLGSFKSLDEAAQAVQKRRMELHEDFARHA</sequence>
<proteinExistence type="predicted"/>
<dbReference type="Proteomes" id="UP000027466">
    <property type="component" value="Unassembled WGS sequence"/>
</dbReference>
<evidence type="ECO:0000313" key="2">
    <source>
        <dbReference type="EMBL" id="KDR39176.1"/>
    </source>
</evidence>
<evidence type="ECO:0000259" key="1">
    <source>
        <dbReference type="Pfam" id="PF13392"/>
    </source>
</evidence>
<dbReference type="STRING" id="60547.GCA_000751215_02929"/>
<dbReference type="AlphaFoldDB" id="A0A069PPH7"/>
<dbReference type="Pfam" id="PF13392">
    <property type="entry name" value="HNH_3"/>
    <property type="match status" value="1"/>
</dbReference>
<accession>A0A069PPH7</accession>
<dbReference type="InterPro" id="IPR016177">
    <property type="entry name" value="DNA-bd_dom_sf"/>
</dbReference>
<gene>
    <name evidence="2" type="ORF">BG61_34185</name>
</gene>
<reference evidence="2 3" key="1">
    <citation type="submission" date="2014-03" db="EMBL/GenBank/DDBJ databases">
        <title>Draft Genome Sequences of Four Burkholderia Strains.</title>
        <authorList>
            <person name="Liu X.Y."/>
            <person name="Li C.X."/>
            <person name="Xu J.H."/>
        </authorList>
    </citation>
    <scope>NUCLEOTIDE SEQUENCE [LARGE SCALE GENOMIC DNA]</scope>
    <source>
        <strain evidence="2 3">DSM 50014</strain>
    </source>
</reference>
<feature type="domain" description="HNH nuclease" evidence="1">
    <location>
        <begin position="2"/>
        <end position="25"/>
    </location>
</feature>
<dbReference type="GO" id="GO:0003677">
    <property type="term" value="F:DNA binding"/>
    <property type="evidence" value="ECO:0007669"/>
    <property type="project" value="InterPro"/>
</dbReference>
<comment type="caution">
    <text evidence="2">The sequence shown here is derived from an EMBL/GenBank/DDBJ whole genome shotgun (WGS) entry which is preliminary data.</text>
</comment>
<dbReference type="SUPFAM" id="SSF54060">
    <property type="entry name" value="His-Me finger endonucleases"/>
    <property type="match status" value="1"/>
</dbReference>
<keyword evidence="3" id="KW-1185">Reference proteome</keyword>
<dbReference type="InterPro" id="IPR044925">
    <property type="entry name" value="His-Me_finger_sf"/>
</dbReference>
<dbReference type="SUPFAM" id="SSF54171">
    <property type="entry name" value="DNA-binding domain"/>
    <property type="match status" value="1"/>
</dbReference>
<protein>
    <recommendedName>
        <fullName evidence="1">HNH nuclease domain-containing protein</fullName>
    </recommendedName>
</protein>
<organism evidence="2 3">
    <name type="scientific">Caballeronia glathei</name>
    <dbReference type="NCBI Taxonomy" id="60547"/>
    <lineage>
        <taxon>Bacteria</taxon>
        <taxon>Pseudomonadati</taxon>
        <taxon>Pseudomonadota</taxon>
        <taxon>Betaproteobacteria</taxon>
        <taxon>Burkholderiales</taxon>
        <taxon>Burkholderiaceae</taxon>
        <taxon>Caballeronia</taxon>
    </lineage>
</organism>
<evidence type="ECO:0000313" key="3">
    <source>
        <dbReference type="Proteomes" id="UP000027466"/>
    </source>
</evidence>
<name>A0A069PPH7_9BURK</name>
<dbReference type="EMBL" id="JFHC01000064">
    <property type="protein sequence ID" value="KDR39176.1"/>
    <property type="molecule type" value="Genomic_DNA"/>
</dbReference>
<dbReference type="InterPro" id="IPR003615">
    <property type="entry name" value="HNH_nuc"/>
</dbReference>